<dbReference type="InterPro" id="IPR051608">
    <property type="entry name" value="RQC_Subunit_NEMF"/>
</dbReference>
<dbReference type="InterPro" id="IPR043682">
    <property type="entry name" value="RqcH_bacterial"/>
</dbReference>
<keyword evidence="3 5" id="KW-0694">RNA-binding</keyword>
<dbReference type="InterPro" id="IPR010979">
    <property type="entry name" value="Ribosomal_uS13-like_H2TH"/>
</dbReference>
<keyword evidence="1 5" id="KW-0820">tRNA-binding</keyword>
<dbReference type="HAMAP" id="MF_00844_B">
    <property type="entry name" value="RqcH_B"/>
    <property type="match status" value="1"/>
</dbReference>
<comment type="subunit">
    <text evidence="5">Associates with stalled 50S ribosomal subunits. Binds to RqcP.</text>
</comment>
<reference evidence="7" key="2">
    <citation type="journal article" date="2021" name="PeerJ">
        <title>Extensive microbial diversity within the chicken gut microbiome revealed by metagenomics and culture.</title>
        <authorList>
            <person name="Gilroy R."/>
            <person name="Ravi A."/>
            <person name="Getino M."/>
            <person name="Pursley I."/>
            <person name="Horton D.L."/>
            <person name="Alikhan N.F."/>
            <person name="Baker D."/>
            <person name="Gharbi K."/>
            <person name="Hall N."/>
            <person name="Watson M."/>
            <person name="Adriaenssens E.M."/>
            <person name="Foster-Nyarko E."/>
            <person name="Jarju S."/>
            <person name="Secka A."/>
            <person name="Antonio M."/>
            <person name="Oren A."/>
            <person name="Chaudhuri R.R."/>
            <person name="La Ragione R."/>
            <person name="Hildebrand F."/>
            <person name="Pallen M.J."/>
        </authorList>
    </citation>
    <scope>NUCLEOTIDE SEQUENCE</scope>
    <source>
        <strain evidence="7">ChiSjej5B23-6657</strain>
    </source>
</reference>
<sequence>MALDGITLHCLAHELNSSLQNQRIGKIAQPEKEELLFTFKIPGQTRRLLLSANASLPFACFTSENKPSPLTAPNFCMVLRKYIGNGKVLSVTQPGLERVLCFSIEHLNEMGDPGVKYLYVELMGKHSNIIFCDENNIIIDSIKHISAQMSSVREVLPGRTYFIPTQEGKENPLSVEKDSFLARVDSCPAPVYRAIYQSYTGISPLMAQEICYQAELDGDQSTASLDHTDLLRLYDAFHRLMGRLKNDDYQPVILYDQDVPLEFAPFPIGMYADKTQEVCASMSEALERYYAKKNRHTVMHQKSSDLRRHISTLLERTSKKLQLQLRQQEDTAKREKYRLYGELLHTYGYQIPAGAKNAQVTNYYDGSEITIPLDDTLSAMDNAKKYFDRYSKLKRTDEALQTQIRETKESLAHLQSIESSLNFAESEEDLDIIRDELAAYGYLKAKGGRKKNKMQKKSRPLHYVDANGFHIYVGKNNYQNDELTFRFASGNDWWFHAKGIPGSHVIVRSENRELPDDTYETAAAVAAYYSNGRDSEKVDVDYLQKKNVKKPNSAVPGFVIYHTNYSMTIHPSLSGVRPED</sequence>
<comment type="function">
    <text evidence="5">Key component of the ribosome quality control system (RQC), a ribosome-associated complex that mediates the extraction of incompletely synthesized nascent chains from stalled ribosomes and their subsequent degradation. RqcH recruits Ala-charged tRNA, and with RqcP directs the elongation of stalled nascent chains on 50S ribosomal subunits, leading to non-templated C-terminal alanine extensions (Ala tail). The Ala tail promotes nascent chain degradation. May add between 1 and at least 8 Ala residues. Binds to stalled 50S ribosomal subunits.</text>
</comment>
<dbReference type="PANTHER" id="PTHR15239">
    <property type="entry name" value="NUCLEAR EXPORT MEDIATOR FACTOR NEMF"/>
    <property type="match status" value="1"/>
</dbReference>
<dbReference type="AlphaFoldDB" id="A0A9D1EBT4"/>
<keyword evidence="4 5" id="KW-0648">Protein biosynthesis</keyword>
<dbReference type="GO" id="GO:0043023">
    <property type="term" value="F:ribosomal large subunit binding"/>
    <property type="evidence" value="ECO:0007669"/>
    <property type="project" value="UniProtKB-UniRule"/>
</dbReference>
<evidence type="ECO:0000313" key="8">
    <source>
        <dbReference type="Proteomes" id="UP000823912"/>
    </source>
</evidence>
<organism evidence="7 8">
    <name type="scientific">Candidatus Pullilachnospira gallistercoris</name>
    <dbReference type="NCBI Taxonomy" id="2840911"/>
    <lineage>
        <taxon>Bacteria</taxon>
        <taxon>Bacillati</taxon>
        <taxon>Bacillota</taxon>
        <taxon>Clostridia</taxon>
        <taxon>Lachnospirales</taxon>
        <taxon>Lachnospiraceae</taxon>
        <taxon>Lachnospiraceae incertae sedis</taxon>
        <taxon>Candidatus Pullilachnospira</taxon>
    </lineage>
</organism>
<dbReference type="GO" id="GO:0019843">
    <property type="term" value="F:rRNA binding"/>
    <property type="evidence" value="ECO:0007669"/>
    <property type="project" value="UniProtKB-UniRule"/>
</dbReference>
<dbReference type="GO" id="GO:0000049">
    <property type="term" value="F:tRNA binding"/>
    <property type="evidence" value="ECO:0007669"/>
    <property type="project" value="UniProtKB-UniRule"/>
</dbReference>
<dbReference type="Proteomes" id="UP000823912">
    <property type="component" value="Unassembled WGS sequence"/>
</dbReference>
<accession>A0A9D1EBT4</accession>
<gene>
    <name evidence="5" type="primary">rqcH</name>
    <name evidence="7" type="ORF">IAA55_11225</name>
</gene>
<evidence type="ECO:0000256" key="2">
    <source>
        <dbReference type="ARBA" id="ARBA00022730"/>
    </source>
</evidence>
<keyword evidence="2 5" id="KW-0699">rRNA-binding</keyword>
<proteinExistence type="inferred from homology"/>
<dbReference type="Gene3D" id="1.10.8.50">
    <property type="match status" value="1"/>
</dbReference>
<dbReference type="SUPFAM" id="SSF46946">
    <property type="entry name" value="S13-like H2TH domain"/>
    <property type="match status" value="1"/>
</dbReference>
<dbReference type="GO" id="GO:0072344">
    <property type="term" value="P:rescue of stalled ribosome"/>
    <property type="evidence" value="ECO:0007669"/>
    <property type="project" value="UniProtKB-UniRule"/>
</dbReference>
<evidence type="ECO:0000256" key="3">
    <source>
        <dbReference type="ARBA" id="ARBA00022884"/>
    </source>
</evidence>
<evidence type="ECO:0000256" key="4">
    <source>
        <dbReference type="ARBA" id="ARBA00022917"/>
    </source>
</evidence>
<comment type="caution">
    <text evidence="7">The sequence shown here is derived from an EMBL/GenBank/DDBJ whole genome shotgun (WGS) entry which is preliminary data.</text>
</comment>
<dbReference type="Pfam" id="PF05670">
    <property type="entry name" value="NFACT-R_1"/>
    <property type="match status" value="1"/>
</dbReference>
<evidence type="ECO:0000256" key="1">
    <source>
        <dbReference type="ARBA" id="ARBA00022555"/>
    </source>
</evidence>
<dbReference type="Pfam" id="PF05833">
    <property type="entry name" value="NFACT_N"/>
    <property type="match status" value="1"/>
</dbReference>
<protein>
    <recommendedName>
        <fullName evidence="5">Rqc2 homolog RqcH</fullName>
        <shortName evidence="5">RqcH</shortName>
    </recommendedName>
</protein>
<dbReference type="InterPro" id="IPR008532">
    <property type="entry name" value="NFACT_RNA-bd"/>
</dbReference>
<evidence type="ECO:0000256" key="5">
    <source>
        <dbReference type="HAMAP-Rule" id="MF_00844"/>
    </source>
</evidence>
<dbReference type="GO" id="GO:1990112">
    <property type="term" value="C:RQC complex"/>
    <property type="evidence" value="ECO:0007669"/>
    <property type="project" value="TreeGrafter"/>
</dbReference>
<dbReference type="PANTHER" id="PTHR15239:SF6">
    <property type="entry name" value="RIBOSOME QUALITY CONTROL COMPLEX SUBUNIT NEMF"/>
    <property type="match status" value="1"/>
</dbReference>
<comment type="similarity">
    <text evidence="5">Belongs to the NEMF family.</text>
</comment>
<dbReference type="Gene3D" id="2.30.310.10">
    <property type="entry name" value="ibrinogen binding protein from staphylococcus aureus domain"/>
    <property type="match status" value="1"/>
</dbReference>
<evidence type="ECO:0000259" key="6">
    <source>
        <dbReference type="Pfam" id="PF05670"/>
    </source>
</evidence>
<reference evidence="7" key="1">
    <citation type="submission" date="2020-10" db="EMBL/GenBank/DDBJ databases">
        <authorList>
            <person name="Gilroy R."/>
        </authorList>
    </citation>
    <scope>NUCLEOTIDE SEQUENCE</scope>
    <source>
        <strain evidence="7">ChiSjej5B23-6657</strain>
    </source>
</reference>
<evidence type="ECO:0000313" key="7">
    <source>
        <dbReference type="EMBL" id="HIR71833.1"/>
    </source>
</evidence>
<dbReference type="EMBL" id="DVHM01000189">
    <property type="protein sequence ID" value="HIR71833.1"/>
    <property type="molecule type" value="Genomic_DNA"/>
</dbReference>
<name>A0A9D1EBT4_9FIRM</name>
<feature type="domain" description="NFACT RNA-binding" evidence="6">
    <location>
        <begin position="462"/>
        <end position="553"/>
    </location>
</feature>